<gene>
    <name evidence="2" type="ORF">ALC53_03840</name>
</gene>
<dbReference type="Proteomes" id="UP000078540">
    <property type="component" value="Unassembled WGS sequence"/>
</dbReference>
<proteinExistence type="predicted"/>
<dbReference type="EMBL" id="KQ976439">
    <property type="protein sequence ID" value="KYM86690.1"/>
    <property type="molecule type" value="Genomic_DNA"/>
</dbReference>
<keyword evidence="3" id="KW-1185">Reference proteome</keyword>
<evidence type="ECO:0000256" key="1">
    <source>
        <dbReference type="SAM" id="MobiDB-lite"/>
    </source>
</evidence>
<protein>
    <submittedName>
        <fullName evidence="2">Uncharacterized protein</fullName>
    </submittedName>
</protein>
<accession>A0A195BMY7</accession>
<evidence type="ECO:0000313" key="3">
    <source>
        <dbReference type="Proteomes" id="UP000078540"/>
    </source>
</evidence>
<reference evidence="2 3" key="1">
    <citation type="submission" date="2015-09" db="EMBL/GenBank/DDBJ databases">
        <title>Atta colombica WGS genome.</title>
        <authorList>
            <person name="Nygaard S."/>
            <person name="Hu H."/>
            <person name="Boomsma J."/>
            <person name="Zhang G."/>
        </authorList>
    </citation>
    <scope>NUCLEOTIDE SEQUENCE [LARGE SCALE GENOMIC DNA]</scope>
    <source>
        <strain evidence="2">Treedump-2</strain>
        <tissue evidence="2">Whole body</tissue>
    </source>
</reference>
<feature type="region of interest" description="Disordered" evidence="1">
    <location>
        <begin position="1"/>
        <end position="20"/>
    </location>
</feature>
<sequence length="234" mass="25632">MTSTMTTDPGSGPLRLRVGGPPMFKGGTNLKDEIHHHEQLRPPPTHRFTGRGNGMQDVAAAAAAAALAPPLPPDEGCTLGYDHRAGYTSFHTSVHLQQPQQQQQWQHHQRGKRYVAGTPGKSRLHHPLSLPFTTLPGVFLSPSIFPSSDVTGMESGIDPKRPPLDPHSLYSETKTFDHSLDDLQRPPPRTPDVCTHPVTRTAQRKGVIPRRMECTSKLAVATRAREGMKRCAGK</sequence>
<dbReference type="AlphaFoldDB" id="A0A195BMY7"/>
<evidence type="ECO:0000313" key="2">
    <source>
        <dbReference type="EMBL" id="KYM86690.1"/>
    </source>
</evidence>
<organism evidence="2 3">
    <name type="scientific">Atta colombica</name>
    <dbReference type="NCBI Taxonomy" id="520822"/>
    <lineage>
        <taxon>Eukaryota</taxon>
        <taxon>Metazoa</taxon>
        <taxon>Ecdysozoa</taxon>
        <taxon>Arthropoda</taxon>
        <taxon>Hexapoda</taxon>
        <taxon>Insecta</taxon>
        <taxon>Pterygota</taxon>
        <taxon>Neoptera</taxon>
        <taxon>Endopterygota</taxon>
        <taxon>Hymenoptera</taxon>
        <taxon>Apocrita</taxon>
        <taxon>Aculeata</taxon>
        <taxon>Formicoidea</taxon>
        <taxon>Formicidae</taxon>
        <taxon>Myrmicinae</taxon>
        <taxon>Atta</taxon>
    </lineage>
</organism>
<name>A0A195BMY7_9HYME</name>